<protein>
    <submittedName>
        <fullName evidence="3">CsbD family protein</fullName>
    </submittedName>
</protein>
<keyword evidence="4" id="KW-1185">Reference proteome</keyword>
<dbReference type="InterPro" id="IPR050423">
    <property type="entry name" value="UPF0337_stress_rsp"/>
</dbReference>
<dbReference type="PANTHER" id="PTHR34977:SF1">
    <property type="entry name" value="UPF0337 PROTEIN YJBJ"/>
    <property type="match status" value="1"/>
</dbReference>
<gene>
    <name evidence="3" type="ORF">HS961_09660</name>
</gene>
<dbReference type="SUPFAM" id="SSF69047">
    <property type="entry name" value="Hypothetical protein YjbJ"/>
    <property type="match status" value="1"/>
</dbReference>
<comment type="similarity">
    <text evidence="1">Belongs to the UPF0337 (CsbD) family.</text>
</comment>
<dbReference type="KEGG" id="cpis:HS961_09660"/>
<organism evidence="3 4">
    <name type="scientific">Comamonas piscis</name>
    <dbReference type="NCBI Taxonomy" id="1562974"/>
    <lineage>
        <taxon>Bacteria</taxon>
        <taxon>Pseudomonadati</taxon>
        <taxon>Pseudomonadota</taxon>
        <taxon>Betaproteobacteria</taxon>
        <taxon>Burkholderiales</taxon>
        <taxon>Comamonadaceae</taxon>
        <taxon>Comamonas</taxon>
    </lineage>
</organism>
<dbReference type="Gene3D" id="1.10.1470.10">
    <property type="entry name" value="YjbJ"/>
    <property type="match status" value="1"/>
</dbReference>
<dbReference type="AlphaFoldDB" id="A0A7G5EGF4"/>
<dbReference type="Proteomes" id="UP000515240">
    <property type="component" value="Chromosome"/>
</dbReference>
<evidence type="ECO:0000313" key="3">
    <source>
        <dbReference type="EMBL" id="QMV73079.1"/>
    </source>
</evidence>
<dbReference type="RefSeq" id="WP_182327483.1">
    <property type="nucleotide sequence ID" value="NZ_CP058554.1"/>
</dbReference>
<evidence type="ECO:0000259" key="2">
    <source>
        <dbReference type="Pfam" id="PF05532"/>
    </source>
</evidence>
<dbReference type="NCBIfam" id="NF007748">
    <property type="entry name" value="PRK10428.1"/>
    <property type="match status" value="1"/>
</dbReference>
<dbReference type="Pfam" id="PF05532">
    <property type="entry name" value="CsbD"/>
    <property type="match status" value="1"/>
</dbReference>
<sequence length="69" mass="8193">MNEDTIKGNWKQFKGKVQEQWGKLTNDDLDVVDGKREQLVGRIQEREGIAQDAAEKQVKDWETKNNYRW</sequence>
<dbReference type="InterPro" id="IPR036629">
    <property type="entry name" value="YjbJ_sf"/>
</dbReference>
<accession>A0A7G5EGF4</accession>
<evidence type="ECO:0000256" key="1">
    <source>
        <dbReference type="ARBA" id="ARBA00009129"/>
    </source>
</evidence>
<feature type="domain" description="CsbD-like" evidence="2">
    <location>
        <begin position="4"/>
        <end position="56"/>
    </location>
</feature>
<name>A0A7G5EGF4_9BURK</name>
<proteinExistence type="inferred from homology"/>
<dbReference type="PIRSF" id="PIRSF039008">
    <property type="entry name" value="YjbJ"/>
    <property type="match status" value="1"/>
</dbReference>
<dbReference type="InterPro" id="IPR026042">
    <property type="entry name" value="YjbJ"/>
</dbReference>
<dbReference type="InterPro" id="IPR008462">
    <property type="entry name" value="CsbD"/>
</dbReference>
<evidence type="ECO:0000313" key="4">
    <source>
        <dbReference type="Proteomes" id="UP000515240"/>
    </source>
</evidence>
<reference evidence="3 4" key="1">
    <citation type="journal article" date="2020" name="G3 (Bethesda)">
        <title>CeMbio - The Caenorhabditis elegans Microbiome Resource.</title>
        <authorList>
            <person name="Dirksen P."/>
            <person name="Assie A."/>
            <person name="Zimmermann J."/>
            <person name="Zhang F."/>
            <person name="Tietje A.M."/>
            <person name="Marsh S.A."/>
            <person name="Felix M.A."/>
            <person name="Shapira M."/>
            <person name="Kaleta C."/>
            <person name="Schulenburg H."/>
            <person name="Samuel B."/>
        </authorList>
    </citation>
    <scope>NUCLEOTIDE SEQUENCE [LARGE SCALE GENOMIC DNA]</scope>
    <source>
        <strain evidence="3 4">BIGb0172</strain>
    </source>
</reference>
<dbReference type="PANTHER" id="PTHR34977">
    <property type="entry name" value="UPF0337 PROTEIN YJBJ"/>
    <property type="match status" value="1"/>
</dbReference>
<dbReference type="EMBL" id="CP058554">
    <property type="protein sequence ID" value="QMV73079.1"/>
    <property type="molecule type" value="Genomic_DNA"/>
</dbReference>